<keyword evidence="3" id="KW-0479">Metal-binding</keyword>
<evidence type="ECO:0000256" key="6">
    <source>
        <dbReference type="ARBA" id="ARBA00023049"/>
    </source>
</evidence>
<keyword evidence="4" id="KW-0378">Hydrolase</keyword>
<proteinExistence type="predicted"/>
<evidence type="ECO:0000313" key="10">
    <source>
        <dbReference type="EMBL" id="CAB4834604.1"/>
    </source>
</evidence>
<evidence type="ECO:0000256" key="1">
    <source>
        <dbReference type="ARBA" id="ARBA00001947"/>
    </source>
</evidence>
<keyword evidence="2" id="KW-0645">Protease</keyword>
<evidence type="ECO:0000313" key="11">
    <source>
        <dbReference type="EMBL" id="CAB4951292.1"/>
    </source>
</evidence>
<keyword evidence="6" id="KW-0482">Metalloprotease</keyword>
<dbReference type="CDD" id="cd12797">
    <property type="entry name" value="M23_peptidase"/>
    <property type="match status" value="1"/>
</dbReference>
<feature type="domain" description="M23ase beta-sheet core" evidence="7">
    <location>
        <begin position="87"/>
        <end position="194"/>
    </location>
</feature>
<dbReference type="EMBL" id="CAFBOL010000190">
    <property type="protein sequence ID" value="CAB5022993.1"/>
    <property type="molecule type" value="Genomic_DNA"/>
</dbReference>
<dbReference type="Pfam" id="PF01551">
    <property type="entry name" value="Peptidase_M23"/>
    <property type="match status" value="1"/>
</dbReference>
<protein>
    <submittedName>
        <fullName evidence="11">Unannotated protein</fullName>
    </submittedName>
</protein>
<evidence type="ECO:0000313" key="8">
    <source>
        <dbReference type="EMBL" id="CAB4365267.1"/>
    </source>
</evidence>
<reference evidence="11" key="1">
    <citation type="submission" date="2020-05" db="EMBL/GenBank/DDBJ databases">
        <authorList>
            <person name="Chiriac C."/>
            <person name="Salcher M."/>
            <person name="Ghai R."/>
            <person name="Kavagutti S V."/>
        </authorList>
    </citation>
    <scope>NUCLEOTIDE SEQUENCE</scope>
</reference>
<dbReference type="EMBL" id="CAFAAV010000265">
    <property type="protein sequence ID" value="CAB4834604.1"/>
    <property type="molecule type" value="Genomic_DNA"/>
</dbReference>
<dbReference type="GO" id="GO:0006508">
    <property type="term" value="P:proteolysis"/>
    <property type="evidence" value="ECO:0007669"/>
    <property type="project" value="UniProtKB-KW"/>
</dbReference>
<dbReference type="GO" id="GO:0004222">
    <property type="term" value="F:metalloendopeptidase activity"/>
    <property type="evidence" value="ECO:0007669"/>
    <property type="project" value="TreeGrafter"/>
</dbReference>
<sequence length="207" mass="21350">MLLRGSHPTLALSALTIAALATTVLAISFDAGAAPAGVTITTIVGAGDVLQPAQRLRPPAPENFPMQVTPRCMILDNFGDPRSGGRTHEGVDIMATLGQEVYAMADGTLTYQNVVGDGRAGTALSGNSWKLTSVGGGTYWFYAHLSNFAPGLAKGSTVFKGEVIGYVGDTGNPGTGNYHLHFEWHPGGGAAVNPLGLMTVPPQCSVV</sequence>
<evidence type="ECO:0000313" key="9">
    <source>
        <dbReference type="EMBL" id="CAB4744875.1"/>
    </source>
</evidence>
<dbReference type="InterPro" id="IPR011055">
    <property type="entry name" value="Dup_hybrid_motif"/>
</dbReference>
<evidence type="ECO:0000259" key="7">
    <source>
        <dbReference type="Pfam" id="PF01551"/>
    </source>
</evidence>
<evidence type="ECO:0000256" key="5">
    <source>
        <dbReference type="ARBA" id="ARBA00022833"/>
    </source>
</evidence>
<name>A0A6J7KAH0_9ZZZZ</name>
<accession>A0A6J7KAH0</accession>
<dbReference type="EMBL" id="CAEZYF010000031">
    <property type="protein sequence ID" value="CAB4744875.1"/>
    <property type="molecule type" value="Genomic_DNA"/>
</dbReference>
<keyword evidence="5" id="KW-0862">Zinc</keyword>
<dbReference type="EMBL" id="CAFBMT010000023">
    <property type="protein sequence ID" value="CAB4951292.1"/>
    <property type="molecule type" value="Genomic_DNA"/>
</dbReference>
<evidence type="ECO:0000256" key="4">
    <source>
        <dbReference type="ARBA" id="ARBA00022801"/>
    </source>
</evidence>
<gene>
    <name evidence="9" type="ORF">UFOPK2656_03167</name>
    <name evidence="10" type="ORF">UFOPK3099_02562</name>
    <name evidence="11" type="ORF">UFOPK3651_02866</name>
    <name evidence="12" type="ORF">UFOPK3931_03475</name>
    <name evidence="8" type="ORF">UFOPK4189_03013</name>
</gene>
<dbReference type="AlphaFoldDB" id="A0A6J7KAH0"/>
<evidence type="ECO:0000256" key="2">
    <source>
        <dbReference type="ARBA" id="ARBA00022670"/>
    </source>
</evidence>
<dbReference type="Gene3D" id="2.70.70.10">
    <property type="entry name" value="Glucose Permease (Domain IIA)"/>
    <property type="match status" value="1"/>
</dbReference>
<dbReference type="SUPFAM" id="SSF51261">
    <property type="entry name" value="Duplicated hybrid motif"/>
    <property type="match status" value="1"/>
</dbReference>
<dbReference type="InterPro" id="IPR016047">
    <property type="entry name" value="M23ase_b-sheet_dom"/>
</dbReference>
<evidence type="ECO:0000256" key="3">
    <source>
        <dbReference type="ARBA" id="ARBA00022723"/>
    </source>
</evidence>
<dbReference type="InterPro" id="IPR050570">
    <property type="entry name" value="Cell_wall_metabolism_enzyme"/>
</dbReference>
<dbReference type="PANTHER" id="PTHR21666">
    <property type="entry name" value="PEPTIDASE-RELATED"/>
    <property type="match status" value="1"/>
</dbReference>
<dbReference type="EMBL" id="CAESGF010000027">
    <property type="protein sequence ID" value="CAB4365267.1"/>
    <property type="molecule type" value="Genomic_DNA"/>
</dbReference>
<comment type="cofactor">
    <cofactor evidence="1">
        <name>Zn(2+)</name>
        <dbReference type="ChEBI" id="CHEBI:29105"/>
    </cofactor>
</comment>
<dbReference type="PANTHER" id="PTHR21666:SF288">
    <property type="entry name" value="CELL DIVISION PROTEIN YTFB"/>
    <property type="match status" value="1"/>
</dbReference>
<organism evidence="11">
    <name type="scientific">freshwater metagenome</name>
    <dbReference type="NCBI Taxonomy" id="449393"/>
    <lineage>
        <taxon>unclassified sequences</taxon>
        <taxon>metagenomes</taxon>
        <taxon>ecological metagenomes</taxon>
    </lineage>
</organism>
<evidence type="ECO:0000313" key="12">
    <source>
        <dbReference type="EMBL" id="CAB5022993.1"/>
    </source>
</evidence>
<dbReference type="GO" id="GO:0046872">
    <property type="term" value="F:metal ion binding"/>
    <property type="evidence" value="ECO:0007669"/>
    <property type="project" value="UniProtKB-KW"/>
</dbReference>